<dbReference type="GO" id="GO:0008120">
    <property type="term" value="F:ceramide glucosyltransferase activity"/>
    <property type="evidence" value="ECO:0007669"/>
    <property type="project" value="UniProtKB-EC"/>
</dbReference>
<protein>
    <submittedName>
        <fullName evidence="10">Ceramide glucosyltransferase</fullName>
        <ecNumber evidence="10">2.4.1.80</ecNumber>
    </submittedName>
</protein>
<comment type="subcellular location">
    <subcellularLocation>
        <location evidence="1">Membrane</location>
        <topology evidence="1">Multi-pass membrane protein</topology>
    </subcellularLocation>
</comment>
<keyword evidence="7 9" id="KW-1133">Transmembrane helix</keyword>
<dbReference type="Pfam" id="PF13506">
    <property type="entry name" value="Glyco_transf_21"/>
    <property type="match status" value="1"/>
</dbReference>
<evidence type="ECO:0000313" key="11">
    <source>
        <dbReference type="Proteomes" id="UP001223743"/>
    </source>
</evidence>
<evidence type="ECO:0000256" key="6">
    <source>
        <dbReference type="ARBA" id="ARBA00022692"/>
    </source>
</evidence>
<dbReference type="RefSeq" id="WP_266281424.1">
    <property type="nucleotide sequence ID" value="NZ_JAPKNF010000001.1"/>
</dbReference>
<dbReference type="EC" id="2.4.1.80" evidence="10"/>
<comment type="caution">
    <text evidence="10">The sequence shown here is derived from an EMBL/GenBank/DDBJ whole genome shotgun (WGS) entry which is preliminary data.</text>
</comment>
<evidence type="ECO:0000256" key="8">
    <source>
        <dbReference type="ARBA" id="ARBA00023136"/>
    </source>
</evidence>
<comment type="pathway">
    <text evidence="2">Lipid metabolism; sphingolipid metabolism.</text>
</comment>
<name>A0ABU0M2D0_9HYPH</name>
<proteinExistence type="predicted"/>
<dbReference type="InterPro" id="IPR029044">
    <property type="entry name" value="Nucleotide-diphossugar_trans"/>
</dbReference>
<keyword evidence="8 9" id="KW-0472">Membrane</keyword>
<keyword evidence="11" id="KW-1185">Reference proteome</keyword>
<dbReference type="Proteomes" id="UP001223743">
    <property type="component" value="Unassembled WGS sequence"/>
</dbReference>
<reference evidence="10 11" key="1">
    <citation type="submission" date="2023-07" db="EMBL/GenBank/DDBJ databases">
        <title>Genomic Encyclopedia of Type Strains, Phase IV (KMG-IV): sequencing the most valuable type-strain genomes for metagenomic binning, comparative biology and taxonomic classification.</title>
        <authorList>
            <person name="Goeker M."/>
        </authorList>
    </citation>
    <scope>NUCLEOTIDE SEQUENCE [LARGE SCALE GENOMIC DNA]</scope>
    <source>
        <strain evidence="10 11">B1-1</strain>
    </source>
</reference>
<evidence type="ECO:0000256" key="3">
    <source>
        <dbReference type="ARBA" id="ARBA00004991"/>
    </source>
</evidence>
<evidence type="ECO:0000256" key="9">
    <source>
        <dbReference type="SAM" id="Phobius"/>
    </source>
</evidence>
<evidence type="ECO:0000256" key="5">
    <source>
        <dbReference type="ARBA" id="ARBA00022679"/>
    </source>
</evidence>
<dbReference type="PANTHER" id="PTHR12726">
    <property type="entry name" value="CERAMIDE GLUCOSYLTRANSFERASE"/>
    <property type="match status" value="1"/>
</dbReference>
<keyword evidence="5 10" id="KW-0808">Transferase</keyword>
<feature type="transmembrane region" description="Helical" evidence="9">
    <location>
        <begin position="312"/>
        <end position="335"/>
    </location>
</feature>
<sequence>MMDAELELLLVLLGAAFCIVTAAVHFISILIVTVRGRFAVGRIPAKLPAHPPVSILRPLCGLENAIEETIRSAYTIDYPEFEIVYCVASEKDPVIPLARRIMAEHPEVPSRLLVGDDRISINPKLNNLVKGWKAARHDWIVMADSNVLMPPDYLLRLLDRWVPGTGLVCSPPLGDAPDGAFGEIECAFLNTFQARWQLFSDAIGNGFAQGKSMLWRRENLDRHGSIEALAADPAEDAASTKVIRRAGLDVHLVHLPFPQPIGRRTLKAVWSRQLRWARLRRVTFPVFFCAELVVGGLFPIIVAAALATAGTIPFWVVAAYAVAWYGAEVLMAIGLGWRAGIRPTLALIARDLSLPVLWFAAVSGSGFEWRGNQMNVKEDSLAAAD</sequence>
<dbReference type="EMBL" id="JAUSWJ010000001">
    <property type="protein sequence ID" value="MDQ0515101.1"/>
    <property type="molecule type" value="Genomic_DNA"/>
</dbReference>
<evidence type="ECO:0000256" key="4">
    <source>
        <dbReference type="ARBA" id="ARBA00022676"/>
    </source>
</evidence>
<evidence type="ECO:0000313" key="10">
    <source>
        <dbReference type="EMBL" id="MDQ0515101.1"/>
    </source>
</evidence>
<keyword evidence="6 9" id="KW-0812">Transmembrane</keyword>
<dbReference type="SUPFAM" id="SSF53448">
    <property type="entry name" value="Nucleotide-diphospho-sugar transferases"/>
    <property type="match status" value="1"/>
</dbReference>
<dbReference type="CDD" id="cd02520">
    <property type="entry name" value="Glucosylceramide_synthase"/>
    <property type="match status" value="1"/>
</dbReference>
<evidence type="ECO:0000256" key="7">
    <source>
        <dbReference type="ARBA" id="ARBA00022989"/>
    </source>
</evidence>
<accession>A0ABU0M2D0</accession>
<keyword evidence="4 10" id="KW-0328">Glycosyltransferase</keyword>
<gene>
    <name evidence="10" type="ORF">QO015_000714</name>
</gene>
<organism evidence="10 11">
    <name type="scientific">Kaistia geumhonensis</name>
    <dbReference type="NCBI Taxonomy" id="410839"/>
    <lineage>
        <taxon>Bacteria</taxon>
        <taxon>Pseudomonadati</taxon>
        <taxon>Pseudomonadota</taxon>
        <taxon>Alphaproteobacteria</taxon>
        <taxon>Hyphomicrobiales</taxon>
        <taxon>Kaistiaceae</taxon>
        <taxon>Kaistia</taxon>
    </lineage>
</organism>
<comment type="pathway">
    <text evidence="3">Sphingolipid metabolism.</text>
</comment>
<dbReference type="Gene3D" id="3.90.550.10">
    <property type="entry name" value="Spore Coat Polysaccharide Biosynthesis Protein SpsA, Chain A"/>
    <property type="match status" value="1"/>
</dbReference>
<feature type="transmembrane region" description="Helical" evidence="9">
    <location>
        <begin position="6"/>
        <end position="32"/>
    </location>
</feature>
<dbReference type="InterPro" id="IPR025993">
    <property type="entry name" value="Ceramide_glucosylTrfase"/>
</dbReference>
<evidence type="ECO:0000256" key="1">
    <source>
        <dbReference type="ARBA" id="ARBA00004141"/>
    </source>
</evidence>
<feature type="transmembrane region" description="Helical" evidence="9">
    <location>
        <begin position="282"/>
        <end position="306"/>
    </location>
</feature>
<evidence type="ECO:0000256" key="2">
    <source>
        <dbReference type="ARBA" id="ARBA00004760"/>
    </source>
</evidence>
<dbReference type="PANTHER" id="PTHR12726:SF0">
    <property type="entry name" value="CERAMIDE GLUCOSYLTRANSFERASE"/>
    <property type="match status" value="1"/>
</dbReference>